<accession>A0A2K1IZW4</accession>
<keyword evidence="1" id="KW-0505">Motor protein</keyword>
<dbReference type="Gramene" id="Pp3c18_4560V3.1">
    <property type="protein sequence ID" value="PAC:32983319.CDS.1"/>
    <property type="gene ID" value="Pp3c18_4560"/>
</dbReference>
<feature type="domain" description="Kinesin motor" evidence="3">
    <location>
        <begin position="1"/>
        <end position="28"/>
    </location>
</feature>
<reference evidence="4 6" key="2">
    <citation type="journal article" date="2018" name="Plant J.">
        <title>The Physcomitrella patens chromosome-scale assembly reveals moss genome structure and evolution.</title>
        <authorList>
            <person name="Lang D."/>
            <person name="Ullrich K.K."/>
            <person name="Murat F."/>
            <person name="Fuchs J."/>
            <person name="Jenkins J."/>
            <person name="Haas F.B."/>
            <person name="Piednoel M."/>
            <person name="Gundlach H."/>
            <person name="Van Bel M."/>
            <person name="Meyberg R."/>
            <person name="Vives C."/>
            <person name="Morata J."/>
            <person name="Symeonidi A."/>
            <person name="Hiss M."/>
            <person name="Muchero W."/>
            <person name="Kamisugi Y."/>
            <person name="Saleh O."/>
            <person name="Blanc G."/>
            <person name="Decker E.L."/>
            <person name="van Gessel N."/>
            <person name="Grimwood J."/>
            <person name="Hayes R.D."/>
            <person name="Graham S.W."/>
            <person name="Gunter L.E."/>
            <person name="McDaniel S.F."/>
            <person name="Hoernstein S.N.W."/>
            <person name="Larsson A."/>
            <person name="Li F.W."/>
            <person name="Perroud P.F."/>
            <person name="Phillips J."/>
            <person name="Ranjan P."/>
            <person name="Rokshar D.S."/>
            <person name="Rothfels C.J."/>
            <person name="Schneider L."/>
            <person name="Shu S."/>
            <person name="Stevenson D.W."/>
            <person name="Thummler F."/>
            <person name="Tillich M."/>
            <person name="Villarreal Aguilar J.C."/>
            <person name="Widiez T."/>
            <person name="Wong G.K."/>
            <person name="Wymore A."/>
            <person name="Zhang Y."/>
            <person name="Zimmer A.D."/>
            <person name="Quatrano R.S."/>
            <person name="Mayer K.F.X."/>
            <person name="Goodstein D."/>
            <person name="Casacuberta J.M."/>
            <person name="Vandepoele K."/>
            <person name="Reski R."/>
            <person name="Cuming A.C."/>
            <person name="Tuskan G.A."/>
            <person name="Maumus F."/>
            <person name="Salse J."/>
            <person name="Schmutz J."/>
            <person name="Rensing S.A."/>
        </authorList>
    </citation>
    <scope>NUCLEOTIDE SEQUENCE [LARGE SCALE GENOMIC DNA]</scope>
    <source>
        <strain evidence="5 6">cv. Gransden 2004</strain>
    </source>
</reference>
<evidence type="ECO:0000256" key="1">
    <source>
        <dbReference type="ARBA" id="ARBA00023175"/>
    </source>
</evidence>
<dbReference type="EnsemblPlants" id="Pp3c18_4560V3.1">
    <property type="protein sequence ID" value="PAC:32983319.CDS.1"/>
    <property type="gene ID" value="Pp3c18_4560"/>
</dbReference>
<sequence>MFVYKSPSVDSFGEIGSTLKFAKRVLTVELGAIYSNKESREI</sequence>
<keyword evidence="6" id="KW-1185">Reference proteome</keyword>
<dbReference type="Proteomes" id="UP000006727">
    <property type="component" value="Chromosome 18"/>
</dbReference>
<dbReference type="AlphaFoldDB" id="A0A2K1IZW4"/>
<dbReference type="GO" id="GO:0003777">
    <property type="term" value="F:microtubule motor activity"/>
    <property type="evidence" value="ECO:0007669"/>
    <property type="project" value="InterPro"/>
</dbReference>
<proteinExistence type="inferred from homology"/>
<evidence type="ECO:0000313" key="4">
    <source>
        <dbReference type="EMBL" id="PNR34822.1"/>
    </source>
</evidence>
<dbReference type="PROSITE" id="PS50067">
    <property type="entry name" value="KINESIN_MOTOR_2"/>
    <property type="match status" value="1"/>
</dbReference>
<dbReference type="InterPro" id="IPR001752">
    <property type="entry name" value="Kinesin_motor_dom"/>
</dbReference>
<dbReference type="GO" id="GO:0007018">
    <property type="term" value="P:microtubule-based movement"/>
    <property type="evidence" value="ECO:0007669"/>
    <property type="project" value="InterPro"/>
</dbReference>
<organism evidence="4">
    <name type="scientific">Physcomitrium patens</name>
    <name type="common">Spreading-leaved earth moss</name>
    <name type="synonym">Physcomitrella patens</name>
    <dbReference type="NCBI Taxonomy" id="3218"/>
    <lineage>
        <taxon>Eukaryota</taxon>
        <taxon>Viridiplantae</taxon>
        <taxon>Streptophyta</taxon>
        <taxon>Embryophyta</taxon>
        <taxon>Bryophyta</taxon>
        <taxon>Bryophytina</taxon>
        <taxon>Bryopsida</taxon>
        <taxon>Funariidae</taxon>
        <taxon>Funariales</taxon>
        <taxon>Funariaceae</taxon>
        <taxon>Physcomitrium</taxon>
    </lineage>
</organism>
<gene>
    <name evidence="4" type="ORF">PHYPA_022720</name>
</gene>
<dbReference type="GO" id="GO:0005524">
    <property type="term" value="F:ATP binding"/>
    <property type="evidence" value="ECO:0007669"/>
    <property type="project" value="InterPro"/>
</dbReference>
<comment type="similarity">
    <text evidence="2">Belongs to the TRAFAC class myosin-kinesin ATPase superfamily. Kinesin family.</text>
</comment>
<evidence type="ECO:0000256" key="2">
    <source>
        <dbReference type="PROSITE-ProRule" id="PRU00283"/>
    </source>
</evidence>
<dbReference type="EMBL" id="ABEU02000018">
    <property type="protein sequence ID" value="PNR34822.1"/>
    <property type="molecule type" value="Genomic_DNA"/>
</dbReference>
<evidence type="ECO:0000259" key="3">
    <source>
        <dbReference type="PROSITE" id="PS50067"/>
    </source>
</evidence>
<comment type="caution">
    <text evidence="2">Lacks conserved residue(s) required for the propagation of feature annotation.</text>
</comment>
<dbReference type="STRING" id="3218.A0A2K1IZW4"/>
<reference evidence="5" key="3">
    <citation type="submission" date="2020-12" db="UniProtKB">
        <authorList>
            <consortium name="EnsemblPlants"/>
        </authorList>
    </citation>
    <scope>IDENTIFICATION</scope>
</reference>
<name>A0A2K1IZW4_PHYPA</name>
<dbReference type="InParanoid" id="A0A2K1IZW4"/>
<evidence type="ECO:0000313" key="5">
    <source>
        <dbReference type="EnsemblPlants" id="PAC:32983319.CDS.1"/>
    </source>
</evidence>
<dbReference type="GO" id="GO:0008017">
    <property type="term" value="F:microtubule binding"/>
    <property type="evidence" value="ECO:0007669"/>
    <property type="project" value="InterPro"/>
</dbReference>
<protein>
    <recommendedName>
        <fullName evidence="3">Kinesin motor domain-containing protein</fullName>
    </recommendedName>
</protein>
<evidence type="ECO:0000313" key="6">
    <source>
        <dbReference type="Proteomes" id="UP000006727"/>
    </source>
</evidence>
<reference evidence="4 6" key="1">
    <citation type="journal article" date="2008" name="Science">
        <title>The Physcomitrella genome reveals evolutionary insights into the conquest of land by plants.</title>
        <authorList>
            <person name="Rensing S."/>
            <person name="Lang D."/>
            <person name="Zimmer A."/>
            <person name="Terry A."/>
            <person name="Salamov A."/>
            <person name="Shapiro H."/>
            <person name="Nishiyama T."/>
            <person name="Perroud P.-F."/>
            <person name="Lindquist E."/>
            <person name="Kamisugi Y."/>
            <person name="Tanahashi T."/>
            <person name="Sakakibara K."/>
            <person name="Fujita T."/>
            <person name="Oishi K."/>
            <person name="Shin-I T."/>
            <person name="Kuroki Y."/>
            <person name="Toyoda A."/>
            <person name="Suzuki Y."/>
            <person name="Hashimoto A."/>
            <person name="Yamaguchi K."/>
            <person name="Sugano A."/>
            <person name="Kohara Y."/>
            <person name="Fujiyama A."/>
            <person name="Anterola A."/>
            <person name="Aoki S."/>
            <person name="Ashton N."/>
            <person name="Barbazuk W.B."/>
            <person name="Barker E."/>
            <person name="Bennetzen J."/>
            <person name="Bezanilla M."/>
            <person name="Blankenship R."/>
            <person name="Cho S.H."/>
            <person name="Dutcher S."/>
            <person name="Estelle M."/>
            <person name="Fawcett J.A."/>
            <person name="Gundlach H."/>
            <person name="Hanada K."/>
            <person name="Heyl A."/>
            <person name="Hicks K.A."/>
            <person name="Hugh J."/>
            <person name="Lohr M."/>
            <person name="Mayer K."/>
            <person name="Melkozernov A."/>
            <person name="Murata T."/>
            <person name="Nelson D."/>
            <person name="Pils B."/>
            <person name="Prigge M."/>
            <person name="Reiss B."/>
            <person name="Renner T."/>
            <person name="Rombauts S."/>
            <person name="Rushton P."/>
            <person name="Sanderfoot A."/>
            <person name="Schween G."/>
            <person name="Shiu S.-H."/>
            <person name="Stueber K."/>
            <person name="Theodoulou F.L."/>
            <person name="Tu H."/>
            <person name="Van de Peer Y."/>
            <person name="Verrier P.J."/>
            <person name="Waters E."/>
            <person name="Wood A."/>
            <person name="Yang L."/>
            <person name="Cove D."/>
            <person name="Cuming A."/>
            <person name="Hasebe M."/>
            <person name="Lucas S."/>
            <person name="Mishler D.B."/>
            <person name="Reski R."/>
            <person name="Grigoriev I."/>
            <person name="Quatrano R.S."/>
            <person name="Boore J.L."/>
        </authorList>
    </citation>
    <scope>NUCLEOTIDE SEQUENCE [LARGE SCALE GENOMIC DNA]</scope>
    <source>
        <strain evidence="5 6">cv. Gransden 2004</strain>
    </source>
</reference>